<feature type="domain" description="C2H2-type" evidence="15">
    <location>
        <begin position="484"/>
        <end position="511"/>
    </location>
</feature>
<organism evidence="16 17">
    <name type="scientific">Chrysemys picta bellii</name>
    <name type="common">Western painted turtle</name>
    <name type="synonym">Emys bellii</name>
    <dbReference type="NCBI Taxonomy" id="8478"/>
    <lineage>
        <taxon>Eukaryota</taxon>
        <taxon>Metazoa</taxon>
        <taxon>Chordata</taxon>
        <taxon>Craniata</taxon>
        <taxon>Vertebrata</taxon>
        <taxon>Euteleostomi</taxon>
        <taxon>Archelosauria</taxon>
        <taxon>Testudinata</taxon>
        <taxon>Testudines</taxon>
        <taxon>Cryptodira</taxon>
        <taxon>Durocryptodira</taxon>
        <taxon>Testudinoidea</taxon>
        <taxon>Emydidae</taxon>
        <taxon>Chrysemys</taxon>
    </lineage>
</organism>
<reference evidence="16" key="2">
    <citation type="submission" date="2025-09" db="UniProtKB">
        <authorList>
            <consortium name="Ensembl"/>
        </authorList>
    </citation>
    <scope>IDENTIFICATION</scope>
</reference>
<evidence type="ECO:0000256" key="7">
    <source>
        <dbReference type="ARBA" id="ARBA00022771"/>
    </source>
</evidence>
<protein>
    <recommendedName>
        <fullName evidence="14">Zinc finger protein 770</fullName>
    </recommendedName>
</protein>
<dbReference type="Gene3D" id="3.30.160.60">
    <property type="entry name" value="Classic Zinc Finger"/>
    <property type="match status" value="10"/>
</dbReference>
<sequence length="706" mass="82743">MFKIQQRITSNRTPRKRPYRCDICYKQFETPSKLARHYLIHTGQKPFECHVCHKTFRQLVHLERHQLTHKLPFKCNICHRNFKNLITFLKHQQLHNENYQNDIKQAKKSVDAKQDRLLYGIFHCSVCQKSFTTEERWMLHQCTKSDHLHSARRRKKTHVCETCNKMFPSRSKLERHLLIHTGQKPFKCSLCGKSFRQSTHLKIHQLTHTEERPFQCCFCQKGFKMQSKLLKHKQLHVRNKSLPKVLYRAKTSKYPRPQNSLEGKRDNFENVDTYESLENDPLDVHSVYIVPFQCPVCEQCFETERVLNLHKCFYLRDGKNSNSGKSVYSHKANIKSKVLMKLKHAGEKASDSSLSDRKKNKTSHFKSYDLFASNEQHSDRNASPKTFKNYHSKFVRHKIISNKKKRTFVMPFSWQEHLPKHKLEINLNGIITGESMLNMDDSVHNKDDSLYGSLDADFFDNPEAALHCAFSAPTKNIHNRHTVCKCDRCEKIFPSSSKLQRHYLIHTGQKPFGCNVCGKTFRQSAHLKRHQLTHTEKRPYKSPVCQVEFENLNKLFSHQGDHIEFKSSQPVGYSKRPSQASGFPEFELIQSKQAAEIKVEVESGDFVLGTSSRNTLPYLCSKSLETEQSHYSHWYDFSGGMEKSEAIKKFYQCSVCFKTFKSPSKLERHYLMHAGQKPFECSVCGKTFRQAPHLKRHHLTHFKKKS</sequence>
<keyword evidence="11" id="KW-0238">DNA-binding</keyword>
<feature type="domain" description="C2H2-type" evidence="15">
    <location>
        <begin position="47"/>
        <end position="69"/>
    </location>
</feature>
<dbReference type="FunFam" id="3.30.160.60:FF:001196">
    <property type="entry name" value="Zinc finger protein 770"/>
    <property type="match status" value="1"/>
</dbReference>
<reference evidence="16" key="1">
    <citation type="submission" date="2025-08" db="UniProtKB">
        <authorList>
            <consortium name="Ensembl"/>
        </authorList>
    </citation>
    <scope>IDENTIFICATION</scope>
</reference>
<evidence type="ECO:0000313" key="17">
    <source>
        <dbReference type="Proteomes" id="UP000694380"/>
    </source>
</evidence>
<keyword evidence="13" id="KW-0539">Nucleus</keyword>
<feature type="domain" description="C2H2-type" evidence="15">
    <location>
        <begin position="73"/>
        <end position="100"/>
    </location>
</feature>
<dbReference type="OrthoDB" id="8113227at2759"/>
<feature type="domain" description="C2H2-type" evidence="15">
    <location>
        <begin position="122"/>
        <end position="154"/>
    </location>
</feature>
<keyword evidence="10" id="KW-0805">Transcription regulation</keyword>
<dbReference type="CTD" id="54989"/>
<comment type="function">
    <text evidence="1">May be involved in transcriptional regulation.</text>
</comment>
<dbReference type="Ensembl" id="ENSCPBT00000040081.1">
    <property type="protein sequence ID" value="ENSCPBP00000034159.1"/>
    <property type="gene ID" value="ENSCPBG00000023857.1"/>
</dbReference>
<evidence type="ECO:0000256" key="5">
    <source>
        <dbReference type="ARBA" id="ARBA00022723"/>
    </source>
</evidence>
<dbReference type="FunFam" id="3.30.160.60:FF:001194">
    <property type="entry name" value="Zinc finger protein 770"/>
    <property type="match status" value="1"/>
</dbReference>
<evidence type="ECO:0000256" key="8">
    <source>
        <dbReference type="ARBA" id="ARBA00022833"/>
    </source>
</evidence>
<feature type="domain" description="C2H2-type" evidence="15">
    <location>
        <begin position="158"/>
        <end position="185"/>
    </location>
</feature>
<dbReference type="GO" id="GO:0000978">
    <property type="term" value="F:RNA polymerase II cis-regulatory region sequence-specific DNA binding"/>
    <property type="evidence" value="ECO:0007669"/>
    <property type="project" value="TreeGrafter"/>
</dbReference>
<gene>
    <name evidence="16" type="primary">ZNF770</name>
</gene>
<evidence type="ECO:0000256" key="11">
    <source>
        <dbReference type="ARBA" id="ARBA00023125"/>
    </source>
</evidence>
<feature type="domain" description="C2H2-type" evidence="15">
    <location>
        <begin position="186"/>
        <end position="213"/>
    </location>
</feature>
<evidence type="ECO:0000256" key="12">
    <source>
        <dbReference type="ARBA" id="ARBA00023163"/>
    </source>
</evidence>
<evidence type="ECO:0000313" key="16">
    <source>
        <dbReference type="Ensembl" id="ENSCPBP00000034159.1"/>
    </source>
</evidence>
<feature type="domain" description="C2H2-type" evidence="15">
    <location>
        <begin position="19"/>
        <end position="46"/>
    </location>
</feature>
<dbReference type="GeneTree" id="ENSGT00940000161963"/>
<dbReference type="SMART" id="SM00355">
    <property type="entry name" value="ZnF_C2H2"/>
    <property type="match status" value="13"/>
</dbReference>
<evidence type="ECO:0000259" key="15">
    <source>
        <dbReference type="PROSITE" id="PS50157"/>
    </source>
</evidence>
<evidence type="ECO:0000256" key="4">
    <source>
        <dbReference type="ARBA" id="ARBA00022499"/>
    </source>
</evidence>
<comment type="similarity">
    <text evidence="3">Belongs to the krueppel C2H2-type zinc-finger protein family.</text>
</comment>
<feature type="domain" description="C2H2-type" evidence="15">
    <location>
        <begin position="679"/>
        <end position="706"/>
    </location>
</feature>
<dbReference type="PROSITE" id="PS50157">
    <property type="entry name" value="ZINC_FINGER_C2H2_2"/>
    <property type="match status" value="11"/>
</dbReference>
<dbReference type="GO" id="GO:0008270">
    <property type="term" value="F:zinc ion binding"/>
    <property type="evidence" value="ECO:0007669"/>
    <property type="project" value="UniProtKB-KW"/>
</dbReference>
<keyword evidence="4" id="KW-1017">Isopeptide bond</keyword>
<feature type="domain" description="C2H2-type" evidence="15">
    <location>
        <begin position="512"/>
        <end position="539"/>
    </location>
</feature>
<evidence type="ECO:0000256" key="14">
    <source>
        <dbReference type="ARBA" id="ARBA00069093"/>
    </source>
</evidence>
<keyword evidence="12" id="KW-0804">Transcription</keyword>
<dbReference type="Pfam" id="PF00096">
    <property type="entry name" value="zf-C2H2"/>
    <property type="match status" value="8"/>
</dbReference>
<evidence type="ECO:0000256" key="9">
    <source>
        <dbReference type="ARBA" id="ARBA00022843"/>
    </source>
</evidence>
<dbReference type="FunFam" id="3.30.160.60:FF:000904">
    <property type="entry name" value="Zinc finger protein 770"/>
    <property type="match status" value="1"/>
</dbReference>
<evidence type="ECO:0000256" key="2">
    <source>
        <dbReference type="ARBA" id="ARBA00004123"/>
    </source>
</evidence>
<evidence type="ECO:0000256" key="13">
    <source>
        <dbReference type="ARBA" id="ARBA00023242"/>
    </source>
</evidence>
<dbReference type="InterPro" id="IPR013087">
    <property type="entry name" value="Znf_C2H2_type"/>
</dbReference>
<dbReference type="KEGG" id="cpic:101943502"/>
<dbReference type="AlphaFoldDB" id="A0A8C3IHI2"/>
<keyword evidence="7" id="KW-0863">Zinc-finger</keyword>
<evidence type="ECO:0000256" key="6">
    <source>
        <dbReference type="ARBA" id="ARBA00022737"/>
    </source>
</evidence>
<keyword evidence="6" id="KW-0677">Repeat</keyword>
<name>A0A8C3IHI2_CHRPI</name>
<dbReference type="GO" id="GO:0005634">
    <property type="term" value="C:nucleus"/>
    <property type="evidence" value="ECO:0007669"/>
    <property type="project" value="UniProtKB-SubCell"/>
</dbReference>
<keyword evidence="8" id="KW-0862">Zinc</keyword>
<comment type="subcellular location">
    <subcellularLocation>
        <location evidence="2">Nucleus</location>
    </subcellularLocation>
</comment>
<feature type="domain" description="C2H2-type" evidence="15">
    <location>
        <begin position="651"/>
        <end position="678"/>
    </location>
</feature>
<dbReference type="FunFam" id="3.30.160.60:FF:001860">
    <property type="entry name" value="Zinc finger protein 770"/>
    <property type="match status" value="1"/>
</dbReference>
<keyword evidence="9" id="KW-0832">Ubl conjugation</keyword>
<dbReference type="PROSITE" id="PS00028">
    <property type="entry name" value="ZINC_FINGER_C2H2_1"/>
    <property type="match status" value="10"/>
</dbReference>
<dbReference type="Proteomes" id="UP000694380">
    <property type="component" value="Unplaced"/>
</dbReference>
<proteinExistence type="inferred from homology"/>
<dbReference type="GeneID" id="101943502"/>
<dbReference type="GO" id="GO:0000981">
    <property type="term" value="F:DNA-binding transcription factor activity, RNA polymerase II-specific"/>
    <property type="evidence" value="ECO:0007669"/>
    <property type="project" value="TreeGrafter"/>
</dbReference>
<keyword evidence="17" id="KW-1185">Reference proteome</keyword>
<evidence type="ECO:0000256" key="1">
    <source>
        <dbReference type="ARBA" id="ARBA00003767"/>
    </source>
</evidence>
<keyword evidence="5" id="KW-0479">Metal-binding</keyword>
<dbReference type="PANTHER" id="PTHR24384">
    <property type="entry name" value="FINGER PUTATIVE TRANSCRIPTION FACTOR FAMILY-RELATED"/>
    <property type="match status" value="1"/>
</dbReference>
<dbReference type="SUPFAM" id="SSF57667">
    <property type="entry name" value="beta-beta-alpha zinc fingers"/>
    <property type="match status" value="8"/>
</dbReference>
<dbReference type="OMA" id="SWQKHFQ"/>
<feature type="domain" description="C2H2-type" evidence="15">
    <location>
        <begin position="214"/>
        <end position="241"/>
    </location>
</feature>
<dbReference type="FunFam" id="3.30.160.60:FF:002212">
    <property type="entry name" value="Zinc finger protein 672"/>
    <property type="match status" value="1"/>
</dbReference>
<dbReference type="PANTHER" id="PTHR24384:SF248">
    <property type="entry name" value="ZINC FINGER PROTEIN 143-RELATED"/>
    <property type="match status" value="1"/>
</dbReference>
<accession>A0A8C3IHI2</accession>
<evidence type="ECO:0000256" key="3">
    <source>
        <dbReference type="ARBA" id="ARBA00006991"/>
    </source>
</evidence>
<dbReference type="InterPro" id="IPR050752">
    <property type="entry name" value="C2H2-ZF_domain"/>
</dbReference>
<evidence type="ECO:0000256" key="10">
    <source>
        <dbReference type="ARBA" id="ARBA00023015"/>
    </source>
</evidence>
<dbReference type="InterPro" id="IPR036236">
    <property type="entry name" value="Znf_C2H2_sf"/>
</dbReference>
<dbReference type="FunFam" id="3.30.160.60:FF:000286">
    <property type="entry name" value="Zinc finger protein 770"/>
    <property type="match status" value="1"/>
</dbReference>
<dbReference type="FunFam" id="3.30.160.60:FF:000978">
    <property type="entry name" value="Zinc finger protein 770"/>
    <property type="match status" value="1"/>
</dbReference>